<gene>
    <name evidence="2" type="ORF">SAMN04487859_10559</name>
</gene>
<organism evidence="2 3">
    <name type="scientific">Roseovarius lutimaris</name>
    <dbReference type="NCBI Taxonomy" id="1005928"/>
    <lineage>
        <taxon>Bacteria</taxon>
        <taxon>Pseudomonadati</taxon>
        <taxon>Pseudomonadota</taxon>
        <taxon>Alphaproteobacteria</taxon>
        <taxon>Rhodobacterales</taxon>
        <taxon>Roseobacteraceae</taxon>
        <taxon>Roseovarius</taxon>
    </lineage>
</organism>
<name>A0A1I5A4U9_9RHOB</name>
<evidence type="ECO:0000313" key="3">
    <source>
        <dbReference type="Proteomes" id="UP000198599"/>
    </source>
</evidence>
<feature type="chain" id="PRO_5011670719" evidence="1">
    <location>
        <begin position="23"/>
        <end position="97"/>
    </location>
</feature>
<protein>
    <submittedName>
        <fullName evidence="2">Uncharacterized protein</fullName>
    </submittedName>
</protein>
<dbReference type="Proteomes" id="UP000198599">
    <property type="component" value="Unassembled WGS sequence"/>
</dbReference>
<evidence type="ECO:0000313" key="2">
    <source>
        <dbReference type="EMBL" id="SFN57436.1"/>
    </source>
</evidence>
<dbReference type="RefSeq" id="WP_177193794.1">
    <property type="nucleotide sequence ID" value="NZ_FOVP01000005.1"/>
</dbReference>
<evidence type="ECO:0000256" key="1">
    <source>
        <dbReference type="SAM" id="SignalP"/>
    </source>
</evidence>
<keyword evidence="3" id="KW-1185">Reference proteome</keyword>
<proteinExistence type="predicted"/>
<dbReference type="EMBL" id="FOVP01000005">
    <property type="protein sequence ID" value="SFN57436.1"/>
    <property type="molecule type" value="Genomic_DNA"/>
</dbReference>
<reference evidence="3" key="1">
    <citation type="submission" date="2016-10" db="EMBL/GenBank/DDBJ databases">
        <authorList>
            <person name="Varghese N."/>
            <person name="Submissions S."/>
        </authorList>
    </citation>
    <scope>NUCLEOTIDE SEQUENCE [LARGE SCALE GENOMIC DNA]</scope>
    <source>
        <strain evidence="3">DSM 28463</strain>
    </source>
</reference>
<feature type="signal peptide" evidence="1">
    <location>
        <begin position="1"/>
        <end position="22"/>
    </location>
</feature>
<sequence length="97" mass="10365">MRYLSSLAAGLALAVLATPGFAEGPRVYAYESAVNYCPAGLQPVSLNGVICCGQPNQAQSYQQVMAHPVRKKIRHYSPRARSARAHLNCPAGAKGCY</sequence>
<dbReference type="AlphaFoldDB" id="A0A1I5A4U9"/>
<dbReference type="STRING" id="1005928.SAMN04487859_10559"/>
<keyword evidence="1" id="KW-0732">Signal</keyword>
<accession>A0A1I5A4U9</accession>